<evidence type="ECO:0000259" key="16">
    <source>
        <dbReference type="PROSITE" id="PS50507"/>
    </source>
</evidence>
<feature type="compositionally biased region" description="Basic and acidic residues" evidence="14">
    <location>
        <begin position="174"/>
        <end position="183"/>
    </location>
</feature>
<evidence type="ECO:0000256" key="13">
    <source>
        <dbReference type="ARBA" id="ARBA00022953"/>
    </source>
</evidence>
<evidence type="ECO:0000256" key="5">
    <source>
        <dbReference type="ARBA" id="ARBA00022670"/>
    </source>
</evidence>
<evidence type="ECO:0000256" key="6">
    <source>
        <dbReference type="ARBA" id="ARBA00022679"/>
    </source>
</evidence>
<dbReference type="GO" id="GO:0005524">
    <property type="term" value="F:ATP binding"/>
    <property type="evidence" value="ECO:0007669"/>
    <property type="project" value="UniProtKB-KW"/>
</dbReference>
<feature type="compositionally biased region" description="Basic residues" evidence="14">
    <location>
        <begin position="147"/>
        <end position="156"/>
    </location>
</feature>
<dbReference type="CDD" id="cd00205">
    <property type="entry name" value="rhv_like"/>
    <property type="match status" value="1"/>
</dbReference>
<proteinExistence type="predicted"/>
<keyword evidence="15" id="KW-0472">Membrane</keyword>
<evidence type="ECO:0000256" key="11">
    <source>
        <dbReference type="ARBA" id="ARBA00022840"/>
    </source>
</evidence>
<dbReference type="Proteomes" id="UP000201726">
    <property type="component" value="Segment"/>
</dbReference>
<feature type="transmembrane region" description="Helical" evidence="15">
    <location>
        <begin position="6"/>
        <end position="26"/>
    </location>
</feature>
<dbReference type="PROSITE" id="PS50507">
    <property type="entry name" value="RDRP_SSRNA_POS"/>
    <property type="match status" value="1"/>
</dbReference>
<name>G8E3Y8_9VIRU</name>
<dbReference type="EMBL" id="JF713721">
    <property type="protein sequence ID" value="AER30034.1"/>
    <property type="molecule type" value="Genomic_RNA"/>
</dbReference>
<dbReference type="InterPro" id="IPR009003">
    <property type="entry name" value="Peptidase_S1_PA"/>
</dbReference>
<dbReference type="SUPFAM" id="SSF56672">
    <property type="entry name" value="DNA/RNA polymerases"/>
    <property type="match status" value="1"/>
</dbReference>
<dbReference type="GO" id="GO:0008234">
    <property type="term" value="F:cysteine-type peptidase activity"/>
    <property type="evidence" value="ECO:0007669"/>
    <property type="project" value="UniProtKB-KW"/>
</dbReference>
<evidence type="ECO:0000313" key="17">
    <source>
        <dbReference type="EMBL" id="AER30034.1"/>
    </source>
</evidence>
<feature type="region of interest" description="Disordered" evidence="14">
    <location>
        <begin position="896"/>
        <end position="915"/>
    </location>
</feature>
<keyword evidence="6" id="KW-0808">Transferase</keyword>
<keyword evidence="7" id="KW-0548">Nucleotidyltransferase</keyword>
<dbReference type="InterPro" id="IPR043502">
    <property type="entry name" value="DNA/RNA_pol_sf"/>
</dbReference>
<protein>
    <recommendedName>
        <fullName evidence="2">Genome polyprotein</fullName>
    </recommendedName>
</protein>
<organism evidence="17 18">
    <name type="scientific">Posavirus 2</name>
    <dbReference type="NCBI Taxonomy" id="1105381"/>
    <lineage>
        <taxon>Viruses</taxon>
        <taxon>Riboviria</taxon>
        <taxon>Orthornavirae</taxon>
        <taxon>Pisuviricota</taxon>
        <taxon>Pisoniviricetes</taxon>
        <taxon>Picornavirales</taxon>
        <taxon>Posavirus</taxon>
    </lineage>
</organism>
<dbReference type="GO" id="GO:0019028">
    <property type="term" value="C:viral capsid"/>
    <property type="evidence" value="ECO:0007669"/>
    <property type="project" value="UniProtKB-KW"/>
</dbReference>
<dbReference type="Gene3D" id="3.30.70.270">
    <property type="match status" value="1"/>
</dbReference>
<comment type="subcellular location">
    <subcellularLocation>
        <location evidence="1">Virion</location>
    </subcellularLocation>
</comment>
<dbReference type="InterPro" id="IPR043128">
    <property type="entry name" value="Rev_trsase/Diguanyl_cyclase"/>
</dbReference>
<dbReference type="GO" id="GO:0003968">
    <property type="term" value="F:RNA-directed RNA polymerase activity"/>
    <property type="evidence" value="ECO:0007669"/>
    <property type="project" value="UniProtKB-KW"/>
</dbReference>
<dbReference type="InterPro" id="IPR033703">
    <property type="entry name" value="Rhv-like"/>
</dbReference>
<keyword evidence="11" id="KW-0067">ATP-binding</keyword>
<evidence type="ECO:0000256" key="10">
    <source>
        <dbReference type="ARBA" id="ARBA00022807"/>
    </source>
</evidence>
<keyword evidence="9" id="KW-0378">Hydrolase</keyword>
<evidence type="ECO:0000256" key="2">
    <source>
        <dbReference type="ARBA" id="ARBA00020107"/>
    </source>
</evidence>
<dbReference type="GO" id="GO:0006351">
    <property type="term" value="P:DNA-templated transcription"/>
    <property type="evidence" value="ECO:0007669"/>
    <property type="project" value="InterPro"/>
</dbReference>
<keyword evidence="15" id="KW-0812">Transmembrane</keyword>
<keyword evidence="10" id="KW-0788">Thiol protease</keyword>
<dbReference type="InterPro" id="IPR001205">
    <property type="entry name" value="RNA-dir_pol_C"/>
</dbReference>
<dbReference type="KEGG" id="vg:18507013"/>
<evidence type="ECO:0000256" key="9">
    <source>
        <dbReference type="ARBA" id="ARBA00022801"/>
    </source>
</evidence>
<evidence type="ECO:0000256" key="15">
    <source>
        <dbReference type="SAM" id="Phobius"/>
    </source>
</evidence>
<keyword evidence="5" id="KW-0645">Protease</keyword>
<feature type="region of interest" description="Disordered" evidence="14">
    <location>
        <begin position="3061"/>
        <end position="3095"/>
    </location>
</feature>
<keyword evidence="12" id="KW-0946">Virion</keyword>
<evidence type="ECO:0000313" key="18">
    <source>
        <dbReference type="Proteomes" id="UP000201726"/>
    </source>
</evidence>
<sequence length="3347" mass="377259">MHPTTWTTQFIACIVNWLNPLYYLVLLQQTIEYGSYVEVDDTLEDQHNDYWPRLADGFIHHKHVTLSPSEYEHFIDRMTECQAQNTQAAGWISYLFTNLTDYIINETEFGDNDLTYEDIVYEMEFESQGVGSSKMKKAATPQPPSDKKKHKHKHHHSSESSSDSDETSDQTSTDTKEDKDKKEKEKGFFKRAFDKLSNKFSSMIDTVTDKTKEAASDIAQKSIMKTIRSIASSIWSSIVSLFTGVMQYLRAHGVRMFIALLALSLIYGLAYIIVGRNALDNTFCRALFAPLNKLLGNERAFSEAIEAQGMEPVPALLATIAAPIAVSSSTTYHSTPVSMMRDYCTAISAISSGSATLLAALKVLPAGLASFFEKWFDPEHKITKGETDALEYAIQQLYSVINSPAMLASPGFAKYIKEVYPKLDAMVKYSTLSAQALMQWREVASIYTQIVLRDTAGTFRFEPYYVHVAASPGAGKSLFTPHILKKAMKEATGKDPSFKALGLDLLGYAGEDIIMIDEFATTTVSAKDMANLLTIVSCLPKNVSNNPSLANIGSGLKGISVIPTIVCTSGNFVNVSMPTDEIDRAWKRRMNCQIQFHTDKAVNLTGCETIEDIQNAFGEQVEIEVWFQRGSVTHKPETVTDLVTLLAADLHNKMERHKVMKKTFGYDDVEDVARDTLNKLTSTLDSTIKTLDAAIQRLPIEQNDEVEPNVYVPDRTDTKREDIEDFLVEHELAAYAGNFDIGFYRVRTNWKWKEVYDSGTDPNTIIDFEDSRGKTLLRTVFDPKAIDTLGGILDSDPDAYKWSFLIKYVYAIYPEWARKKGYTRKPPIFYPHLRVVAGYCFPCLEDAAKCSSDPAKASALLKVQETDEDKVMPILYEPEEIDVSLDSSSREAARLSQAANLTNDTSKKSKEEQEEDLDAINKAIHDRWVEEGALGSAPPKFKSMSKYYDSLLVKPVKAWPGEAIIDERLPFDGIACVWAITDVNPDRVVGSGVATYKYPYAGVRLYFIGDETSYEANRCFDSAMALMGSKYLPRMRNIGKLDEKTRHALIHVFAARLIAEGQTVEEPKSRYDDEDSFKKLCEDIGKLDLVFDDNDRSYWLSIIDNHNKARQEYMIHPAEMEYIHIEHRTIESKSGFYWSNVNLPSTLHAFGKEHIDFIDLTTAIHTAQLIQKSSSIPRYVKVADSGEMINEDYLIFQSKRILSHGKLTAGATRTQNLSTFKASIFANKAPETKKFLEDNEIKVASDLDIGHLKEYVSDYPVLALQLMFLQAPHFEFEYTDAPVFGSYALAAIESMAAGRWDHLFKVATYWRRTGVFSILKAVSPTLYSRAKTQLEDTKGVTDGLVTQYLNDMGTRQNFHLTNDVFDFKYAEKPTQSREDIYKDVKAVNSEDKEKSSFLNLFLKWSSADGRKNKQPCYVYNARVPFVADDKVMWKTAPMTISGFIVLKTVPRWVTSSGTYLFQNAFLEPGAESQTPQQMADITRVFNDAAYVFGADTIKAPLHNFYLILMNHLLPGTGDSFDLRSYYACLEDKSSPLRKVVSEPLSCATALRLNYYSAASRTQASSVTSKSVLKKFINKGELDNELFMKCQETFALTCIVGKNDEFISAANLSDFVELNTKQRMWQSWASLSKTYKEKKEQDEVKFARTFHQAWHTFTGALGEALAEKFYECRSLESLKRLKDKGNAKYPNALDRAITSKESHTEWYKGLLSILGWMALFAGIFALAIGIGSYFSVTPEGKYDDDPDYSPDSEAMDGEINTKTPNVVVPQILEKDQNFVHFTSPAGGFWAIQVFQDVFVMNHHVYEAYSKLGNKQFTLIRSNYYQRTPVANQVVIDPFVLLDLPSLDQCFVCMNLKSQYYSRDITSNFLTAKEYEDFVQSDRCHQQHYKEKWAFVAPDASLHSSYPRSQYCSIHTSNRKVLAYESTTIKGDCGKPTILASGTYAGKIWGFHYGASANNIKGKRVGFSTCVLQEDLKRVKKLLLSYRGTSIPYEEVENQADPLLEVCKLPDFEWRHSFNEKNVYDLAIIPPAARVHIPSDTVFEPINPDDPLPTDARIPAILSVDDPRSDGVDPVKMVIEQINSNPGLDANNSPLLGELDRVADDMVKDLTRYPVLNGEKRPFTIEEAILGRPGHLGPMDLDASAGYELTKAAPGTHKSDWVVNGRLIGIAKADYERRMAMIKQGQPAYDRFEATVVLYLKDELQRPEKALVQHRTRGIFAGDLVGGVVLRQLFGPFLCYYYRNRVENNSAIATSLWSADYQAIYYHLCHEFGADRCVDGDYKGFDTSYIPSVRAKAYEVLYRVASLVSDTPSCAYTTLVNHDCYPTVIAGKFRFRVHCHHFSGSTFTSIINNLVNEIYFRLIFYHHYPNYAFNQCIRCIFYGDDHIVTSKPGVLFDFPMIQKDMAKLGQTYTSSEKDGVSFTYHKFEDTQFCSTKPLKFGSCYMGCLIPSRVENLFNWAKKTDDTQARYNRIYAYKRIMASQPREEYLAFLERLKRTFTSTDLPANTFADTQISDRANCFYTTTFSLLDPYYDGVIDVDVEAQSEAFIEPEKPLMVLSASDTQTTQAIGPVALPALQPYACNAGPADIPNLAANRVKRGKWTVSPSYAATTVVGKVSIPNELITIKTDKSAQTMPLKTTQLCRFNIDFSLVVLANKTVTCKLALVFLPFRTPASVGPTFRLQSVNWLPHMDIYPDDNTLYTFSVPFTSPYSLQRTSDLTSTRYWGTLICVMLTDVIKPIELGTNPLSSYASIDMTYFSGLSHIFVTLPKPMFEAQVLEAVSATAREAAEICTSVATYADLADSLISEFMQGCDEFTVNNKTGAVSLLLPSMPNSSGVCHTTTMDVLPTSRTIQHILLGDQEAMWINKILETPMYLTTIKWVATKAVGETLASFDLNSIVLRTATQVPLNIYLLNMCTYYHCDFVFTFEFVKTKYHSATVRITDSFEPEDIDPADAMFYTTEVINIDTQPKINHPVYFNNNLEYLRTVDGNRLEAYAADQRYTMGHTILTVEQSLKTTSLVSQEIQILVYISFHHFYGVYPRSNSIVQKNAAPEIYFEAQMEDPDPAQLPNPDAAGEPPAPKNAASDTGKSDIPKETLENMPKPLLKANGFSQTQTTAHHNTFKPHNYTVENSGKKFEYSLSSVLAFEKRFSWVPPELITKVRQVQYPRSYTIYTFNPVAMLKFKDIYASYAGSYEIRAYFSKPTNIPMATVIPLPPNDFQNTNKAVEMAIWPGSAINVTDQSKLRTSLEPIKNALELATPISNDMWMIDITAPFLYQSNVAMLHEGTTYSLQEDNPVYIITDTTFDLFFRVGDDFSYHFRAEPPEFVIGKPLGVAKFDGVVGQLTYNQ</sequence>
<keyword evidence="3" id="KW-0696">RNA-directed RNA polymerase</keyword>
<reference evidence="17 18" key="1">
    <citation type="journal article" date="2011" name="J. Virol.">
        <title>The fecal virome of pigs on a high-density farm.</title>
        <authorList>
            <person name="Shan T."/>
            <person name="Li L."/>
            <person name="Simmonds P."/>
            <person name="Wang C."/>
            <person name="Moeser A."/>
            <person name="Delwart E."/>
        </authorList>
    </citation>
    <scope>NUCLEOTIDE SEQUENCE [LARGE SCALE GENOMIC DNA]</scope>
</reference>
<dbReference type="InterPro" id="IPR007094">
    <property type="entry name" value="RNA-dir_pol_PSvirus"/>
</dbReference>
<accession>G8E3Y8</accession>
<feature type="domain" description="RdRp catalytic" evidence="16">
    <location>
        <begin position="2273"/>
        <end position="2396"/>
    </location>
</feature>
<dbReference type="GO" id="GO:0003723">
    <property type="term" value="F:RNA binding"/>
    <property type="evidence" value="ECO:0007669"/>
    <property type="project" value="InterPro"/>
</dbReference>
<evidence type="ECO:0000256" key="1">
    <source>
        <dbReference type="ARBA" id="ARBA00004328"/>
    </source>
</evidence>
<feature type="transmembrane region" description="Helical" evidence="15">
    <location>
        <begin position="230"/>
        <end position="249"/>
    </location>
</feature>
<dbReference type="SUPFAM" id="SSF88633">
    <property type="entry name" value="Positive stranded ssRNA viruses"/>
    <property type="match status" value="2"/>
</dbReference>
<dbReference type="GO" id="GO:0006508">
    <property type="term" value="P:proteolysis"/>
    <property type="evidence" value="ECO:0007669"/>
    <property type="project" value="UniProtKB-KW"/>
</dbReference>
<keyword evidence="15" id="KW-1133">Transmembrane helix</keyword>
<evidence type="ECO:0000256" key="14">
    <source>
        <dbReference type="SAM" id="MobiDB-lite"/>
    </source>
</evidence>
<dbReference type="Gene3D" id="2.60.120.20">
    <property type="match status" value="2"/>
</dbReference>
<keyword evidence="13" id="KW-0693">Viral RNA replication</keyword>
<keyword evidence="4" id="KW-0167">Capsid protein</keyword>
<dbReference type="CDD" id="cd23169">
    <property type="entry name" value="ps-ssRNAv-Picornavirales"/>
    <property type="match status" value="1"/>
</dbReference>
<dbReference type="Pfam" id="PF00680">
    <property type="entry name" value="RdRP_1"/>
    <property type="match status" value="1"/>
</dbReference>
<evidence type="ECO:0000256" key="8">
    <source>
        <dbReference type="ARBA" id="ARBA00022741"/>
    </source>
</evidence>
<dbReference type="InterPro" id="IPR029053">
    <property type="entry name" value="Viral_coat"/>
</dbReference>
<dbReference type="SUPFAM" id="SSF50494">
    <property type="entry name" value="Trypsin-like serine proteases"/>
    <property type="match status" value="1"/>
</dbReference>
<dbReference type="GO" id="GO:0039694">
    <property type="term" value="P:viral RNA genome replication"/>
    <property type="evidence" value="ECO:0007669"/>
    <property type="project" value="InterPro"/>
</dbReference>
<evidence type="ECO:0000256" key="12">
    <source>
        <dbReference type="ARBA" id="ARBA00022844"/>
    </source>
</evidence>
<evidence type="ECO:0000256" key="3">
    <source>
        <dbReference type="ARBA" id="ARBA00022484"/>
    </source>
</evidence>
<feature type="transmembrane region" description="Helical" evidence="15">
    <location>
        <begin position="255"/>
        <end position="274"/>
    </location>
</feature>
<evidence type="ECO:0000256" key="7">
    <source>
        <dbReference type="ARBA" id="ARBA00022695"/>
    </source>
</evidence>
<keyword evidence="8" id="KW-0547">Nucleotide-binding</keyword>
<evidence type="ECO:0000256" key="4">
    <source>
        <dbReference type="ARBA" id="ARBA00022561"/>
    </source>
</evidence>
<dbReference type="GeneID" id="18507013"/>
<dbReference type="RefSeq" id="YP_009010972.1">
    <property type="nucleotide sequence ID" value="NC_023638.1"/>
</dbReference>
<feature type="region of interest" description="Disordered" evidence="14">
    <location>
        <begin position="130"/>
        <end position="183"/>
    </location>
</feature>